<dbReference type="GO" id="GO:0009242">
    <property type="term" value="P:colanic acid biosynthetic process"/>
    <property type="evidence" value="ECO:0007669"/>
    <property type="project" value="TreeGrafter"/>
</dbReference>
<dbReference type="GO" id="GO:0016020">
    <property type="term" value="C:membrane"/>
    <property type="evidence" value="ECO:0007669"/>
    <property type="project" value="UniProtKB-SubCell"/>
</dbReference>
<dbReference type="AlphaFoldDB" id="A0A0F9HWK7"/>
<dbReference type="Gene3D" id="3.40.50.720">
    <property type="entry name" value="NAD(P)-binding Rossmann-like Domain"/>
    <property type="match status" value="1"/>
</dbReference>
<dbReference type="Pfam" id="PF13727">
    <property type="entry name" value="CoA_binding_3"/>
    <property type="match status" value="1"/>
</dbReference>
<dbReference type="PANTHER" id="PTHR30576">
    <property type="entry name" value="COLANIC BIOSYNTHESIS UDP-GLUCOSE LIPID CARRIER TRANSFERASE"/>
    <property type="match status" value="1"/>
</dbReference>
<evidence type="ECO:0000313" key="8">
    <source>
        <dbReference type="EMBL" id="KKM19811.1"/>
    </source>
</evidence>
<keyword evidence="2" id="KW-0808">Transferase</keyword>
<feature type="transmembrane region" description="Helical" evidence="6">
    <location>
        <begin position="80"/>
        <end position="101"/>
    </location>
</feature>
<feature type="domain" description="Bacterial sugar transferase" evidence="7">
    <location>
        <begin position="279"/>
        <end position="462"/>
    </location>
</feature>
<evidence type="ECO:0000256" key="5">
    <source>
        <dbReference type="ARBA" id="ARBA00023136"/>
    </source>
</evidence>
<sequence>MAQGRIRQYDTKINAISRLIDSSIILLTFLALFDLFNASWEVLYIWSLLFSILLFNFFAESQDAYRSWRGTALREEVSAVMFSWFTVVFILVMIDIFFIHSGSYLDTFVFLWFILTPIELISWHAIVRTSLAILRSKGLNTRNVAIVGETMLGRRLERAFAEMDWSGFRLIGYYDDRSQKRVEAEPNLAVSNKKVGGFDQLIVDCKSGKVDTVYITLAMSAEHRIRRITELLANSTASVYLVPDLFTFNLLNSRWVDYQGITAVSVYETPFAGVDSLLKRVEDIVLSLVILMLIAIPMIFIAIGVKLSSKGPVFFKQSRYGVDGEKIRVWKFRTMTVTEDGAEVKQAQKNDSRITPFGSFLRRTSLDELPQFLNSLSGSMSIVGPRPHAVAHNEQYREQIQGYMLRHKVKPGITGLAQINGFRGETDTLDKMQGRVHYDLKYIQSWSLLLDLEIIFLTIFKGFSGKNAY</sequence>
<comment type="subcellular location">
    <subcellularLocation>
        <location evidence="1">Membrane</location>
        <topology evidence="1">Multi-pass membrane protein</topology>
    </subcellularLocation>
</comment>
<dbReference type="InterPro" id="IPR003362">
    <property type="entry name" value="Bact_transf"/>
</dbReference>
<keyword evidence="3 6" id="KW-0812">Transmembrane</keyword>
<dbReference type="InterPro" id="IPR036291">
    <property type="entry name" value="NAD(P)-bd_dom_sf"/>
</dbReference>
<name>A0A0F9HWK7_9ZZZZ</name>
<dbReference type="PANTHER" id="PTHR30576:SF21">
    <property type="entry name" value="UDP-GLUCOSE:UNDECAPRENYL-PHOSPHATE GLUCOSE-1-PHOSPHATE TRANSFERASE"/>
    <property type="match status" value="1"/>
</dbReference>
<dbReference type="NCBIfam" id="TIGR03023">
    <property type="entry name" value="WcaJ_sugtrans"/>
    <property type="match status" value="1"/>
</dbReference>
<dbReference type="InterPro" id="IPR017475">
    <property type="entry name" value="EPS_sugar_tfrase"/>
</dbReference>
<feature type="transmembrane region" description="Helical" evidence="6">
    <location>
        <begin position="284"/>
        <end position="305"/>
    </location>
</feature>
<proteinExistence type="predicted"/>
<evidence type="ECO:0000256" key="4">
    <source>
        <dbReference type="ARBA" id="ARBA00022989"/>
    </source>
</evidence>
<comment type="caution">
    <text evidence="8">The sequence shown here is derived from an EMBL/GenBank/DDBJ whole genome shotgun (WGS) entry which is preliminary data.</text>
</comment>
<evidence type="ECO:0000256" key="6">
    <source>
        <dbReference type="SAM" id="Phobius"/>
    </source>
</evidence>
<reference evidence="8" key="1">
    <citation type="journal article" date="2015" name="Nature">
        <title>Complex archaea that bridge the gap between prokaryotes and eukaryotes.</title>
        <authorList>
            <person name="Spang A."/>
            <person name="Saw J.H."/>
            <person name="Jorgensen S.L."/>
            <person name="Zaremba-Niedzwiedzka K."/>
            <person name="Martijn J."/>
            <person name="Lind A.E."/>
            <person name="van Eijk R."/>
            <person name="Schleper C."/>
            <person name="Guy L."/>
            <person name="Ettema T.J."/>
        </authorList>
    </citation>
    <scope>NUCLEOTIDE SEQUENCE</scope>
</reference>
<organism evidence="8">
    <name type="scientific">marine sediment metagenome</name>
    <dbReference type="NCBI Taxonomy" id="412755"/>
    <lineage>
        <taxon>unclassified sequences</taxon>
        <taxon>metagenomes</taxon>
        <taxon>ecological metagenomes</taxon>
    </lineage>
</organism>
<dbReference type="GO" id="GO:0089702">
    <property type="term" value="F:undecaprenyl-phosphate glucose phosphotransferase activity"/>
    <property type="evidence" value="ECO:0007669"/>
    <property type="project" value="TreeGrafter"/>
</dbReference>
<evidence type="ECO:0000259" key="7">
    <source>
        <dbReference type="Pfam" id="PF02397"/>
    </source>
</evidence>
<dbReference type="SUPFAM" id="SSF51735">
    <property type="entry name" value="NAD(P)-binding Rossmann-fold domains"/>
    <property type="match status" value="1"/>
</dbReference>
<dbReference type="InterPro" id="IPR017473">
    <property type="entry name" value="Undecaprenyl-P_gluc_Ptfrase"/>
</dbReference>
<dbReference type="Pfam" id="PF02397">
    <property type="entry name" value="Bac_transf"/>
    <property type="match status" value="1"/>
</dbReference>
<keyword evidence="5 6" id="KW-0472">Membrane</keyword>
<evidence type="ECO:0000256" key="2">
    <source>
        <dbReference type="ARBA" id="ARBA00022679"/>
    </source>
</evidence>
<evidence type="ECO:0000256" key="1">
    <source>
        <dbReference type="ARBA" id="ARBA00004141"/>
    </source>
</evidence>
<gene>
    <name evidence="8" type="ORF">LCGC14_1651860</name>
</gene>
<dbReference type="EMBL" id="LAZR01013903">
    <property type="protein sequence ID" value="KKM19811.1"/>
    <property type="molecule type" value="Genomic_DNA"/>
</dbReference>
<protein>
    <recommendedName>
        <fullName evidence="7">Bacterial sugar transferase domain-containing protein</fullName>
    </recommendedName>
</protein>
<feature type="transmembrane region" description="Helical" evidence="6">
    <location>
        <begin position="15"/>
        <end position="36"/>
    </location>
</feature>
<keyword evidence="4 6" id="KW-1133">Transmembrane helix</keyword>
<feature type="transmembrane region" description="Helical" evidence="6">
    <location>
        <begin position="42"/>
        <end position="59"/>
    </location>
</feature>
<dbReference type="NCBIfam" id="TIGR03025">
    <property type="entry name" value="EPS_sugtrans"/>
    <property type="match status" value="1"/>
</dbReference>
<accession>A0A0F9HWK7</accession>
<evidence type="ECO:0000256" key="3">
    <source>
        <dbReference type="ARBA" id="ARBA00022692"/>
    </source>
</evidence>
<feature type="transmembrane region" description="Helical" evidence="6">
    <location>
        <begin position="107"/>
        <end position="127"/>
    </location>
</feature>